<dbReference type="GO" id="GO:0009044">
    <property type="term" value="F:xylan 1,4-beta-xylosidase activity"/>
    <property type="evidence" value="ECO:0007669"/>
    <property type="project" value="InterPro"/>
</dbReference>
<comment type="caution">
    <text evidence="1">The sequence shown here is derived from an EMBL/GenBank/DDBJ whole genome shotgun (WGS) entry which is preliminary data.</text>
</comment>
<proteinExistence type="predicted"/>
<accession>W4QDG8</accession>
<name>W4QDG8_9BACI</name>
<keyword evidence="2" id="KW-1185">Reference proteome</keyword>
<organism evidence="1 2">
    <name type="scientific">Halalkalibacter hemicellulosilyticusJCM 9152</name>
    <dbReference type="NCBI Taxonomy" id="1236971"/>
    <lineage>
        <taxon>Bacteria</taxon>
        <taxon>Bacillati</taxon>
        <taxon>Bacillota</taxon>
        <taxon>Bacilli</taxon>
        <taxon>Bacillales</taxon>
        <taxon>Bacillaceae</taxon>
        <taxon>Halalkalibacter</taxon>
    </lineage>
</organism>
<evidence type="ECO:0000313" key="1">
    <source>
        <dbReference type="EMBL" id="GAE29733.1"/>
    </source>
</evidence>
<dbReference type="STRING" id="1236971.JCM9152_1112"/>
<sequence>MPDPREASADELKDAILPAVFVKMTIDNTSSDKERRAFFGYQGNDSYTAMRRLEDTNDGEFVGVGQGRQTAIVSKGEGIWAGQAFSIEKLLTIEHDVNYGFGLGRVGGLLMSVPPRTKQEYTFVVSFYKGDWVTTGIDTRYMYTRFFSSIEEVSSYALSHFDRLTSICEERNPLIEKEHLSDEQQFMLAHAIKSYYGNTQLLDDRQGNAIWVVNEGEYRMMNTFDLTVDQLFFELKMNPWTVRNELELFVDRYSYYDDVKFPNGEERYSGGISFTHDMGVANSFSRPGHSSYEIAGIDGCFSYMTHEQLINFLCCMTVYVEQTGDEVFLEKHKGLIKEAFTSMLNRDHPDPHKRNGIMGLDSSRTAEGAEITTYDSLDVSLGQARNNSYIASKCWGMYVTLEKLFKQLGERDLSEQAQIQAKKCATMLTNQMTDEGYIPGVILEGNESRIIPAIEGLVFPYFTGCEQALSHEGPYAYYIKALIKHIQTVLKPDVCLFEDGGWKLSSTSDNSWLSKIYLCQFIYRHILGQEWGEAGHAADRAHVKWLRHPELSYWSWSDQIIAGEIAASRYYPRGVTSILWLLEE</sequence>
<dbReference type="GO" id="GO:0005975">
    <property type="term" value="P:carbohydrate metabolic process"/>
    <property type="evidence" value="ECO:0007669"/>
    <property type="project" value="InterPro"/>
</dbReference>
<dbReference type="Pfam" id="PF03512">
    <property type="entry name" value="Glyco_hydro_52"/>
    <property type="match status" value="1"/>
</dbReference>
<dbReference type="Proteomes" id="UP000018895">
    <property type="component" value="Unassembled WGS sequence"/>
</dbReference>
<dbReference type="EMBL" id="BAUU01000006">
    <property type="protein sequence ID" value="GAE29733.1"/>
    <property type="molecule type" value="Genomic_DNA"/>
</dbReference>
<dbReference type="SUPFAM" id="SSF48208">
    <property type="entry name" value="Six-hairpin glycosidases"/>
    <property type="match status" value="1"/>
</dbReference>
<dbReference type="PRINTS" id="PR00845">
    <property type="entry name" value="GLHYDRLASE52"/>
</dbReference>
<reference evidence="1" key="1">
    <citation type="journal article" date="2014" name="Genome Announc.">
        <title>Draft Genome Sequences of Three Alkaliphilic Bacillus Strains, Bacillus wakoensis JCM 9140T, Bacillus akibai JCM 9157T, and Bacillus hemicellulosilyticus JCM 9152T.</title>
        <authorList>
            <person name="Yuki M."/>
            <person name="Oshima K."/>
            <person name="Suda W."/>
            <person name="Oshida Y."/>
            <person name="Kitamura K."/>
            <person name="Iida T."/>
            <person name="Hattori M."/>
            <person name="Ohkuma M."/>
        </authorList>
    </citation>
    <scope>NUCLEOTIDE SEQUENCE [LARGE SCALE GENOMIC DNA]</scope>
    <source>
        <strain evidence="1">JCM 9152</strain>
    </source>
</reference>
<dbReference type="AlphaFoldDB" id="W4QDG8"/>
<protein>
    <submittedName>
        <fullName evidence="1">Beta-xylosidase</fullName>
    </submittedName>
</protein>
<dbReference type="InterPro" id="IPR000852">
    <property type="entry name" value="Glyco_hydro_52"/>
</dbReference>
<evidence type="ECO:0000313" key="2">
    <source>
        <dbReference type="Proteomes" id="UP000018895"/>
    </source>
</evidence>
<gene>
    <name evidence="1" type="ORF">JCM9152_1112</name>
</gene>
<dbReference type="InterPro" id="IPR008928">
    <property type="entry name" value="6-hairpin_glycosidase_sf"/>
</dbReference>